<evidence type="ECO:0000259" key="3">
    <source>
        <dbReference type="PROSITE" id="PS51186"/>
    </source>
</evidence>
<dbReference type="Proteomes" id="UP000006833">
    <property type="component" value="Chromosome"/>
</dbReference>
<dbReference type="EMBL" id="CP000830">
    <property type="protein sequence ID" value="ABV93485.1"/>
    <property type="molecule type" value="Genomic_DNA"/>
</dbReference>
<proteinExistence type="predicted"/>
<dbReference type="OrthoDB" id="275336at2"/>
<evidence type="ECO:0000313" key="5">
    <source>
        <dbReference type="Proteomes" id="UP000006833"/>
    </source>
</evidence>
<dbReference type="PANTHER" id="PTHR43800">
    <property type="entry name" value="PEPTIDYL-LYSINE N-ACETYLTRANSFERASE YJAB"/>
    <property type="match status" value="1"/>
</dbReference>
<protein>
    <recommendedName>
        <fullName evidence="3">N-acetyltransferase domain-containing protein</fullName>
    </recommendedName>
</protein>
<evidence type="ECO:0000313" key="4">
    <source>
        <dbReference type="EMBL" id="ABV93485.1"/>
    </source>
</evidence>
<dbReference type="InterPro" id="IPR016181">
    <property type="entry name" value="Acyl_CoA_acyltransferase"/>
</dbReference>
<dbReference type="SUPFAM" id="SSF55729">
    <property type="entry name" value="Acyl-CoA N-acyltransferases (Nat)"/>
    <property type="match status" value="1"/>
</dbReference>
<dbReference type="GO" id="GO:0016747">
    <property type="term" value="F:acyltransferase activity, transferring groups other than amino-acyl groups"/>
    <property type="evidence" value="ECO:0007669"/>
    <property type="project" value="InterPro"/>
</dbReference>
<dbReference type="PROSITE" id="PS51186">
    <property type="entry name" value="GNAT"/>
    <property type="match status" value="1"/>
</dbReference>
<organism evidence="4 5">
    <name type="scientific">Dinoroseobacter shibae (strain DSM 16493 / NCIMB 14021 / DFL 12)</name>
    <dbReference type="NCBI Taxonomy" id="398580"/>
    <lineage>
        <taxon>Bacteria</taxon>
        <taxon>Pseudomonadati</taxon>
        <taxon>Pseudomonadota</taxon>
        <taxon>Alphaproteobacteria</taxon>
        <taxon>Rhodobacterales</taxon>
        <taxon>Roseobacteraceae</taxon>
        <taxon>Dinoroseobacter</taxon>
    </lineage>
</organism>
<keyword evidence="1" id="KW-0808">Transferase</keyword>
<dbReference type="PANTHER" id="PTHR43800:SF1">
    <property type="entry name" value="PEPTIDYL-LYSINE N-ACETYLTRANSFERASE YJAB"/>
    <property type="match status" value="1"/>
</dbReference>
<accession>A8LME0</accession>
<name>A8LME0_DINSH</name>
<dbReference type="KEGG" id="dsh:Dshi_1743"/>
<dbReference type="CDD" id="cd04301">
    <property type="entry name" value="NAT_SF"/>
    <property type="match status" value="1"/>
</dbReference>
<feature type="domain" description="N-acetyltransferase" evidence="3">
    <location>
        <begin position="39"/>
        <end position="193"/>
    </location>
</feature>
<dbReference type="Gene3D" id="3.40.630.30">
    <property type="match status" value="1"/>
</dbReference>
<dbReference type="InterPro" id="IPR000182">
    <property type="entry name" value="GNAT_dom"/>
</dbReference>
<dbReference type="HOGENOM" id="CLU_098254_2_0_5"/>
<dbReference type="Pfam" id="PF00583">
    <property type="entry name" value="Acetyltransf_1"/>
    <property type="match status" value="1"/>
</dbReference>
<reference evidence="5" key="1">
    <citation type="journal article" date="2010" name="ISME J.">
        <title>The complete genome sequence of the algal symbiont Dinoroseobacter shibae: a hitchhiker's guide to life in the sea.</title>
        <authorList>
            <person name="Wagner-Dobler I."/>
            <person name="Ballhausen B."/>
            <person name="Berger M."/>
            <person name="Brinkhoff T."/>
            <person name="Buchholz I."/>
            <person name="Bunk B."/>
            <person name="Cypionka H."/>
            <person name="Daniel R."/>
            <person name="Drepper T."/>
            <person name="Gerdts G."/>
            <person name="Hahnke S."/>
            <person name="Han C."/>
            <person name="Jahn D."/>
            <person name="Kalhoefer D."/>
            <person name="Kiss H."/>
            <person name="Klenk H.P."/>
            <person name="Kyrpides N."/>
            <person name="Liebl W."/>
            <person name="Liesegang H."/>
            <person name="Meincke L."/>
            <person name="Pati A."/>
            <person name="Petersen J."/>
            <person name="Piekarski T."/>
            <person name="Pommerenke C."/>
            <person name="Pradella S."/>
            <person name="Pukall R."/>
            <person name="Rabus R."/>
            <person name="Stackebrandt E."/>
            <person name="Thole S."/>
            <person name="Thompson L."/>
            <person name="Tielen P."/>
            <person name="Tomasch J."/>
            <person name="von Jan M."/>
            <person name="Wanphrut N."/>
            <person name="Wichels A."/>
            <person name="Zech H."/>
            <person name="Simon M."/>
        </authorList>
    </citation>
    <scope>NUCLEOTIDE SEQUENCE [LARGE SCALE GENOMIC DNA]</scope>
    <source>
        <strain evidence="5">DSM 16493 / NCIMB 14021 / DFL 12</strain>
    </source>
</reference>
<gene>
    <name evidence="4" type="ordered locus">Dshi_1743</name>
</gene>
<evidence type="ECO:0000256" key="1">
    <source>
        <dbReference type="ARBA" id="ARBA00022679"/>
    </source>
</evidence>
<sequence>MQQVDGFSPVPPGKVATIVTHLEMTARPDPAPVPELPSLVLGRVRAPDLAQYRQVFLDVGGREWLWCSRLLLDDAALAAILNDDAVELFYLRDGAAVVGLLELDFRETGACELAFLGLVPAWVGRGAGRYLMNIALTRAWTRPITRMHVHTCTLDHPGAVAFYRRAGFVPVRQEVEVFDDPRLGGILPPDAAPHIPVFTP</sequence>
<evidence type="ECO:0000256" key="2">
    <source>
        <dbReference type="ARBA" id="ARBA00023315"/>
    </source>
</evidence>
<keyword evidence="2" id="KW-0012">Acyltransferase</keyword>
<keyword evidence="5" id="KW-1185">Reference proteome</keyword>
<dbReference type="STRING" id="398580.Dshi_1743"/>
<dbReference type="eggNOG" id="COG0454">
    <property type="taxonomic scope" value="Bacteria"/>
</dbReference>
<dbReference type="AlphaFoldDB" id="A8LME0"/>
<dbReference type="RefSeq" id="WP_012178415.1">
    <property type="nucleotide sequence ID" value="NC_009952.1"/>
</dbReference>